<evidence type="ECO:0000256" key="3">
    <source>
        <dbReference type="ARBA" id="ARBA00023044"/>
    </source>
</evidence>
<comment type="caution">
    <text evidence="10">The sequence shown here is derived from an EMBL/GenBank/DDBJ whole genome shotgun (WGS) entry which is preliminary data.</text>
</comment>
<protein>
    <recommendedName>
        <fullName evidence="8">ComX pheromone</fullName>
    </recommendedName>
    <alternativeName>
        <fullName evidence="9">Competence pheromone</fullName>
    </alternativeName>
</protein>
<dbReference type="Proteomes" id="UP000036168">
    <property type="component" value="Unassembled WGS sequence"/>
</dbReference>
<keyword evidence="5" id="KW-0449">Lipoprotein</keyword>
<evidence type="ECO:0000256" key="7">
    <source>
        <dbReference type="ARBA" id="ARBA00029483"/>
    </source>
</evidence>
<dbReference type="Proteomes" id="UP001341297">
    <property type="component" value="Unassembled WGS sequence"/>
</dbReference>
<evidence type="ECO:0000313" key="10">
    <source>
        <dbReference type="EMBL" id="KRT94194.1"/>
    </source>
</evidence>
<organism evidence="10 12">
    <name type="scientific">Bacillus glycinifermentans</name>
    <dbReference type="NCBI Taxonomy" id="1664069"/>
    <lineage>
        <taxon>Bacteria</taxon>
        <taxon>Bacillati</taxon>
        <taxon>Bacillota</taxon>
        <taxon>Bacilli</taxon>
        <taxon>Bacillales</taxon>
        <taxon>Bacillaceae</taxon>
        <taxon>Bacillus</taxon>
    </lineage>
</organism>
<evidence type="ECO:0000256" key="2">
    <source>
        <dbReference type="ARBA" id="ARBA00022525"/>
    </source>
</evidence>
<evidence type="ECO:0000256" key="4">
    <source>
        <dbReference type="ARBA" id="ARBA00023287"/>
    </source>
</evidence>
<comment type="subunit">
    <text evidence="7">Interacts directly with the sensor histidine kinase ComP and stimulates its activity.</text>
</comment>
<dbReference type="EMBL" id="JARRTL010000016">
    <property type="protein sequence ID" value="MEC0486322.1"/>
    <property type="molecule type" value="Genomic_DNA"/>
</dbReference>
<dbReference type="GO" id="GO:0030420">
    <property type="term" value="P:establishment of competence for transformation"/>
    <property type="evidence" value="ECO:0007669"/>
    <property type="project" value="UniProtKB-KW"/>
</dbReference>
<name>A0A0J6EBA3_9BACI</name>
<dbReference type="InterPro" id="IPR009233">
    <property type="entry name" value="Competence_ComX_Bacillus"/>
</dbReference>
<evidence type="ECO:0000256" key="5">
    <source>
        <dbReference type="ARBA" id="ARBA00023288"/>
    </source>
</evidence>
<dbReference type="EMBL" id="LECW02000012">
    <property type="protein sequence ID" value="KRT94194.1"/>
    <property type="molecule type" value="Genomic_DNA"/>
</dbReference>
<evidence type="ECO:0000313" key="12">
    <source>
        <dbReference type="Proteomes" id="UP000036168"/>
    </source>
</evidence>
<evidence type="ECO:0000256" key="1">
    <source>
        <dbReference type="ARBA" id="ARBA00004613"/>
    </source>
</evidence>
<evidence type="ECO:0000313" key="13">
    <source>
        <dbReference type="Proteomes" id="UP001341297"/>
    </source>
</evidence>
<dbReference type="OrthoDB" id="2938865at2"/>
<reference evidence="11 13" key="3">
    <citation type="submission" date="2023-03" db="EMBL/GenBank/DDBJ databases">
        <title>Agriculturally important microbes genome sequencing.</title>
        <authorList>
            <person name="Dunlap C."/>
        </authorList>
    </citation>
    <scope>NUCLEOTIDE SEQUENCE [LARGE SCALE GENOMIC DNA]</scope>
    <source>
        <strain evidence="11 13">CBP-3203</strain>
    </source>
</reference>
<accession>A0A0J6EBA3</accession>
<reference evidence="10" key="2">
    <citation type="submission" date="2015-10" db="EMBL/GenBank/DDBJ databases">
        <authorList>
            <person name="Gilbert D.G."/>
        </authorList>
    </citation>
    <scope>NUCLEOTIDE SEQUENCE</scope>
    <source>
        <strain evidence="10">GO-13</strain>
    </source>
</reference>
<evidence type="ECO:0000256" key="8">
    <source>
        <dbReference type="ARBA" id="ARBA00029545"/>
    </source>
</evidence>
<dbReference type="PATRIC" id="fig|1664069.3.peg.3932"/>
<reference evidence="10 12" key="1">
    <citation type="journal article" date="2015" name="Int. J. Syst. Evol. Microbiol.">
        <title>Bacillus glycinifermentans sp. nov., isolated from fermented soybean paste.</title>
        <authorList>
            <person name="Kim S.J."/>
            <person name="Dunlap C.A."/>
            <person name="Kwon S.W."/>
            <person name="Rooney A.P."/>
        </authorList>
    </citation>
    <scope>NUCLEOTIDE SEQUENCE [LARGE SCALE GENOMIC DNA]</scope>
    <source>
        <strain evidence="10 12">GO-13</strain>
    </source>
</reference>
<evidence type="ECO:0000256" key="9">
    <source>
        <dbReference type="ARBA" id="ARBA00030321"/>
    </source>
</evidence>
<dbReference type="Pfam" id="PF05952">
    <property type="entry name" value="ComX"/>
    <property type="match status" value="1"/>
</dbReference>
<evidence type="ECO:0000313" key="11">
    <source>
        <dbReference type="EMBL" id="MEC0486322.1"/>
    </source>
</evidence>
<proteinExistence type="predicted"/>
<comment type="subcellular location">
    <subcellularLocation>
        <location evidence="1">Secreted</location>
    </subcellularLocation>
</comment>
<dbReference type="GO" id="GO:0005576">
    <property type="term" value="C:extracellular region"/>
    <property type="evidence" value="ECO:0007669"/>
    <property type="project" value="UniProtKB-SubCell"/>
</dbReference>
<keyword evidence="2" id="KW-0964">Secreted</keyword>
<accession>A0A0J6EGN1</accession>
<keyword evidence="6" id="KW-0636">Prenylation</keyword>
<dbReference type="RefSeq" id="WP_048353781.1">
    <property type="nucleotide sequence ID" value="NZ_CP023481.1"/>
</dbReference>
<dbReference type="AlphaFoldDB" id="A0A0J6EBA3"/>
<gene>
    <name evidence="11" type="primary">comX</name>
    <name evidence="10" type="ORF">AB447_202575</name>
    <name evidence="11" type="ORF">P8828_16135</name>
</gene>
<keyword evidence="4" id="KW-0178">Competence</keyword>
<keyword evidence="3" id="KW-0588">Pheromone</keyword>
<keyword evidence="13" id="KW-1185">Reference proteome</keyword>
<dbReference type="GO" id="GO:0005186">
    <property type="term" value="F:pheromone activity"/>
    <property type="evidence" value="ECO:0007669"/>
    <property type="project" value="UniProtKB-KW"/>
</dbReference>
<evidence type="ECO:0000256" key="6">
    <source>
        <dbReference type="ARBA" id="ARBA00023289"/>
    </source>
</evidence>
<sequence length="56" mass="6462">MQDIVSFLVQHPEVLEQVINGRASLLGVDDDQLISLIKAFNEFELNAKVTYWRPFN</sequence>